<evidence type="ECO:0000256" key="1">
    <source>
        <dbReference type="SAM" id="MobiDB-lite"/>
    </source>
</evidence>
<proteinExistence type="predicted"/>
<accession>A0A6C0LBW6</accession>
<feature type="transmembrane region" description="Helical" evidence="2">
    <location>
        <begin position="6"/>
        <end position="24"/>
    </location>
</feature>
<sequence>MTRTQLVVMMFLLALVMGFSMKYFPSREGFMQKEVGMPLDGPSMSPYDSQDGSGWQTMPVGSLPQNVALEQNKLMFLVDTPSSPSCCPGSGGFSDDSGCLCVRESDKALMNTRGGNR</sequence>
<feature type="compositionally biased region" description="Polar residues" evidence="1">
    <location>
        <begin position="46"/>
        <end position="56"/>
    </location>
</feature>
<protein>
    <submittedName>
        <fullName evidence="3">Uncharacterized protein</fullName>
    </submittedName>
</protein>
<evidence type="ECO:0000313" key="3">
    <source>
        <dbReference type="EMBL" id="QHU28073.1"/>
    </source>
</evidence>
<dbReference type="AlphaFoldDB" id="A0A6C0LBW6"/>
<keyword evidence="2" id="KW-0472">Membrane</keyword>
<reference evidence="3" key="1">
    <citation type="journal article" date="2020" name="Nature">
        <title>Giant virus diversity and host interactions through global metagenomics.</title>
        <authorList>
            <person name="Schulz F."/>
            <person name="Roux S."/>
            <person name="Paez-Espino D."/>
            <person name="Jungbluth S."/>
            <person name="Walsh D.A."/>
            <person name="Denef V.J."/>
            <person name="McMahon K.D."/>
            <person name="Konstantinidis K.T."/>
            <person name="Eloe-Fadrosh E.A."/>
            <person name="Kyrpides N.C."/>
            <person name="Woyke T."/>
        </authorList>
    </citation>
    <scope>NUCLEOTIDE SEQUENCE</scope>
    <source>
        <strain evidence="3">GVMAG-M-3300027770-17</strain>
    </source>
</reference>
<dbReference type="EMBL" id="MN740468">
    <property type="protein sequence ID" value="QHU28073.1"/>
    <property type="molecule type" value="Genomic_DNA"/>
</dbReference>
<evidence type="ECO:0000256" key="2">
    <source>
        <dbReference type="SAM" id="Phobius"/>
    </source>
</evidence>
<name>A0A6C0LBW6_9ZZZZ</name>
<keyword evidence="2" id="KW-0812">Transmembrane</keyword>
<organism evidence="3">
    <name type="scientific">viral metagenome</name>
    <dbReference type="NCBI Taxonomy" id="1070528"/>
    <lineage>
        <taxon>unclassified sequences</taxon>
        <taxon>metagenomes</taxon>
        <taxon>organismal metagenomes</taxon>
    </lineage>
</organism>
<feature type="region of interest" description="Disordered" evidence="1">
    <location>
        <begin position="35"/>
        <end position="61"/>
    </location>
</feature>
<keyword evidence="2" id="KW-1133">Transmembrane helix</keyword>